<keyword evidence="2 5" id="KW-0489">Methyltransferase</keyword>
<dbReference type="InterPro" id="IPR013123">
    <property type="entry name" value="SpoU_subst-bd"/>
</dbReference>
<feature type="domain" description="RNA 2-O ribose methyltransferase substrate binding" evidence="4">
    <location>
        <begin position="14"/>
        <end position="82"/>
    </location>
</feature>
<evidence type="ECO:0000313" key="6">
    <source>
        <dbReference type="Proteomes" id="UP001556631"/>
    </source>
</evidence>
<organism evidence="5 6">
    <name type="scientific">Nocardioides eburneus</name>
    <dbReference type="NCBI Taxonomy" id="3231482"/>
    <lineage>
        <taxon>Bacteria</taxon>
        <taxon>Bacillati</taxon>
        <taxon>Actinomycetota</taxon>
        <taxon>Actinomycetes</taxon>
        <taxon>Propionibacteriales</taxon>
        <taxon>Nocardioidaceae</taxon>
        <taxon>Nocardioides</taxon>
    </lineage>
</organism>
<dbReference type="PANTHER" id="PTHR43191">
    <property type="entry name" value="RRNA METHYLTRANSFERASE 3"/>
    <property type="match status" value="1"/>
</dbReference>
<dbReference type="InterPro" id="IPR029028">
    <property type="entry name" value="Alpha/beta_knot_MTases"/>
</dbReference>
<evidence type="ECO:0000259" key="4">
    <source>
        <dbReference type="SMART" id="SM00967"/>
    </source>
</evidence>
<accession>A0ABV3T1X6</accession>
<dbReference type="InterPro" id="IPR053888">
    <property type="entry name" value="MRM3-like_sub_bind"/>
</dbReference>
<dbReference type="CDD" id="cd18095">
    <property type="entry name" value="SpoU-like_rRNA-MTase"/>
    <property type="match status" value="1"/>
</dbReference>
<name>A0ABV3T1X6_9ACTN</name>
<dbReference type="InterPro" id="IPR029064">
    <property type="entry name" value="Ribosomal_eL30-like_sf"/>
</dbReference>
<keyword evidence="6" id="KW-1185">Reference proteome</keyword>
<reference evidence="5 6" key="1">
    <citation type="submission" date="2024-07" db="EMBL/GenBank/DDBJ databases">
        <authorList>
            <person name="Lee S."/>
            <person name="Kang M."/>
        </authorList>
    </citation>
    <scope>NUCLEOTIDE SEQUENCE [LARGE SCALE GENOMIC DNA]</scope>
    <source>
        <strain evidence="5 6">DS6</strain>
    </source>
</reference>
<dbReference type="Pfam" id="PF00588">
    <property type="entry name" value="SpoU_methylase"/>
    <property type="match status" value="1"/>
</dbReference>
<evidence type="ECO:0000256" key="1">
    <source>
        <dbReference type="ARBA" id="ARBA00007228"/>
    </source>
</evidence>
<dbReference type="Proteomes" id="UP001556631">
    <property type="component" value="Unassembled WGS sequence"/>
</dbReference>
<dbReference type="InterPro" id="IPR051259">
    <property type="entry name" value="rRNA_Methyltransferase"/>
</dbReference>
<comment type="caution">
    <text evidence="5">The sequence shown here is derived from an EMBL/GenBank/DDBJ whole genome shotgun (WGS) entry which is preliminary data.</text>
</comment>
<dbReference type="Gene3D" id="3.40.1280.10">
    <property type="match status" value="1"/>
</dbReference>
<keyword evidence="3" id="KW-0808">Transferase</keyword>
<comment type="similarity">
    <text evidence="1">Belongs to the class IV-like SAM-binding methyltransferase superfamily. RNA methyltransferase TrmH family.</text>
</comment>
<proteinExistence type="inferred from homology"/>
<dbReference type="Gene3D" id="3.30.1330.30">
    <property type="match status" value="1"/>
</dbReference>
<dbReference type="Pfam" id="PF22435">
    <property type="entry name" value="MRM3-like_sub_bind"/>
    <property type="match status" value="1"/>
</dbReference>
<dbReference type="InterPro" id="IPR029026">
    <property type="entry name" value="tRNA_m1G_MTases_N"/>
</dbReference>
<evidence type="ECO:0000313" key="5">
    <source>
        <dbReference type="EMBL" id="MEX0429215.1"/>
    </source>
</evidence>
<dbReference type="SUPFAM" id="SSF55315">
    <property type="entry name" value="L30e-like"/>
    <property type="match status" value="1"/>
</dbReference>
<evidence type="ECO:0000256" key="2">
    <source>
        <dbReference type="ARBA" id="ARBA00022603"/>
    </source>
</evidence>
<dbReference type="SMART" id="SM00967">
    <property type="entry name" value="SpoU_sub_bind"/>
    <property type="match status" value="1"/>
</dbReference>
<protein>
    <submittedName>
        <fullName evidence="5">TrmH family RNA methyltransferase</fullName>
    </submittedName>
</protein>
<gene>
    <name evidence="5" type="ORF">AB3X52_16450</name>
</gene>
<dbReference type="EMBL" id="JBFPJR010000036">
    <property type="protein sequence ID" value="MEX0429215.1"/>
    <property type="molecule type" value="Genomic_DNA"/>
</dbReference>
<sequence>MSRRSVRTERRLFLADGPKAVEGALGADVWQELFATPDAVDTFADLIGDFPVTVVTEQAMAGLSDSVSPAGIVALCRFLDDEPELDARRSPLMAICADVRDPGNAGTVIRCADAAGAGGVVLAGDSVDPYNPKAVRASVGSLFHLPVGQQRNPYAAISAARSAGYVVLAADGGGDVDLFDADDLLAKPTAWLFGNEAWGLPSELAAAADHVVSIPIFGQAESLNLSTAAALCLYASARAQRD</sequence>
<dbReference type="GO" id="GO:0008168">
    <property type="term" value="F:methyltransferase activity"/>
    <property type="evidence" value="ECO:0007669"/>
    <property type="project" value="UniProtKB-KW"/>
</dbReference>
<evidence type="ECO:0000256" key="3">
    <source>
        <dbReference type="ARBA" id="ARBA00022679"/>
    </source>
</evidence>
<dbReference type="PANTHER" id="PTHR43191:SF2">
    <property type="entry name" value="RRNA METHYLTRANSFERASE 3, MITOCHONDRIAL"/>
    <property type="match status" value="1"/>
</dbReference>
<dbReference type="GO" id="GO:0032259">
    <property type="term" value="P:methylation"/>
    <property type="evidence" value="ECO:0007669"/>
    <property type="project" value="UniProtKB-KW"/>
</dbReference>
<dbReference type="InterPro" id="IPR001537">
    <property type="entry name" value="SpoU_MeTrfase"/>
</dbReference>
<dbReference type="SUPFAM" id="SSF75217">
    <property type="entry name" value="alpha/beta knot"/>
    <property type="match status" value="1"/>
</dbReference>